<feature type="domain" description="Gfo/Idh/MocA-like oxidoreductase N-terminal" evidence="1">
    <location>
        <begin position="5"/>
        <end position="123"/>
    </location>
</feature>
<dbReference type="GO" id="GO:0000166">
    <property type="term" value="F:nucleotide binding"/>
    <property type="evidence" value="ECO:0007669"/>
    <property type="project" value="InterPro"/>
</dbReference>
<dbReference type="InterPro" id="IPR055170">
    <property type="entry name" value="GFO_IDH_MocA-like_dom"/>
</dbReference>
<organism evidence="3 4">
    <name type="scientific">Cohnella nanjingensis</name>
    <dbReference type="NCBI Taxonomy" id="1387779"/>
    <lineage>
        <taxon>Bacteria</taxon>
        <taxon>Bacillati</taxon>
        <taxon>Bacillota</taxon>
        <taxon>Bacilli</taxon>
        <taxon>Bacillales</taxon>
        <taxon>Paenibacillaceae</taxon>
        <taxon>Cohnella</taxon>
    </lineage>
</organism>
<reference evidence="3 4" key="1">
    <citation type="submission" date="2020-08" db="EMBL/GenBank/DDBJ databases">
        <title>Cohnella phylogeny.</title>
        <authorList>
            <person name="Dunlap C."/>
        </authorList>
    </citation>
    <scope>NUCLEOTIDE SEQUENCE [LARGE SCALE GENOMIC DNA]</scope>
    <source>
        <strain evidence="3 4">DSM 28246</strain>
    </source>
</reference>
<dbReference type="PANTHER" id="PTHR43708:SF8">
    <property type="entry name" value="OXIDOREDUCTASE"/>
    <property type="match status" value="1"/>
</dbReference>
<dbReference type="AlphaFoldDB" id="A0A7X0RW81"/>
<proteinExistence type="predicted"/>
<evidence type="ECO:0000259" key="2">
    <source>
        <dbReference type="Pfam" id="PF22725"/>
    </source>
</evidence>
<comment type="caution">
    <text evidence="3">The sequence shown here is derived from an EMBL/GenBank/DDBJ whole genome shotgun (WGS) entry which is preliminary data.</text>
</comment>
<dbReference type="InterPro" id="IPR051317">
    <property type="entry name" value="Gfo/Idh/MocA_oxidoreduct"/>
</dbReference>
<dbReference type="InterPro" id="IPR000683">
    <property type="entry name" value="Gfo/Idh/MocA-like_OxRdtase_N"/>
</dbReference>
<dbReference type="Pfam" id="PF22725">
    <property type="entry name" value="GFO_IDH_MocA_C3"/>
    <property type="match status" value="1"/>
</dbReference>
<dbReference type="SUPFAM" id="SSF55347">
    <property type="entry name" value="Glyceraldehyde-3-phosphate dehydrogenase-like, C-terminal domain"/>
    <property type="match status" value="1"/>
</dbReference>
<accession>A0A7X0RW81</accession>
<dbReference type="Gene3D" id="3.30.360.10">
    <property type="entry name" value="Dihydrodipicolinate Reductase, domain 2"/>
    <property type="match status" value="1"/>
</dbReference>
<sequence length="344" mass="37489">MSTYKVVVAGCGGMARTWVEYAIAREDAEIVALVDIKEEFAQAMADRYQLASVGVYTDLKQAIEGTGANVVFDVTIPASHFTVCSTALQAGSHVFGEKPMAATMAEARELIRIADESGRSFAVMQNRRYDANIRALRELIASGTIGRTGYIGADFFIGAHFGGFRDAMDSPLILDMAIHTFDQARFITGADPVSVYCHEFNPPGSWYEGNAAAICIYEMSDGSVFCYRGSWCAEGAHTSWESAWRVTGERGTAIWDGHGAPYAEIVAAGDQEGKFHRDLETVAASFDWQGRSGHHGCLDEMFASLAEGRPAETDCRDNIKSMAMVLGAIESAKTGRKVDLREYY</sequence>
<evidence type="ECO:0000313" key="3">
    <source>
        <dbReference type="EMBL" id="MBB6674766.1"/>
    </source>
</evidence>
<dbReference type="Proteomes" id="UP000547209">
    <property type="component" value="Unassembled WGS sequence"/>
</dbReference>
<protein>
    <submittedName>
        <fullName evidence="3">Gfo/Idh/MocA family oxidoreductase</fullName>
    </submittedName>
</protein>
<dbReference type="PANTHER" id="PTHR43708">
    <property type="entry name" value="CONSERVED EXPRESSED OXIDOREDUCTASE (EUROFUNG)"/>
    <property type="match status" value="1"/>
</dbReference>
<gene>
    <name evidence="3" type="ORF">H7C19_29210</name>
</gene>
<name>A0A7X0RW81_9BACL</name>
<dbReference type="EMBL" id="JACJVP010000055">
    <property type="protein sequence ID" value="MBB6674766.1"/>
    <property type="molecule type" value="Genomic_DNA"/>
</dbReference>
<dbReference type="InterPro" id="IPR036291">
    <property type="entry name" value="NAD(P)-bd_dom_sf"/>
</dbReference>
<keyword evidence="4" id="KW-1185">Reference proteome</keyword>
<evidence type="ECO:0000313" key="4">
    <source>
        <dbReference type="Proteomes" id="UP000547209"/>
    </source>
</evidence>
<dbReference type="SUPFAM" id="SSF51735">
    <property type="entry name" value="NAD(P)-binding Rossmann-fold domains"/>
    <property type="match status" value="1"/>
</dbReference>
<dbReference type="Gene3D" id="3.40.50.720">
    <property type="entry name" value="NAD(P)-binding Rossmann-like Domain"/>
    <property type="match status" value="1"/>
</dbReference>
<feature type="domain" description="GFO/IDH/MocA-like oxidoreductase" evidence="2">
    <location>
        <begin position="133"/>
        <end position="253"/>
    </location>
</feature>
<evidence type="ECO:0000259" key="1">
    <source>
        <dbReference type="Pfam" id="PF01408"/>
    </source>
</evidence>
<dbReference type="RefSeq" id="WP_185672629.1">
    <property type="nucleotide sequence ID" value="NZ_JACJVP010000055.1"/>
</dbReference>
<dbReference type="Pfam" id="PF01408">
    <property type="entry name" value="GFO_IDH_MocA"/>
    <property type="match status" value="1"/>
</dbReference>